<dbReference type="SUPFAM" id="SSF52402">
    <property type="entry name" value="Adenine nucleotide alpha hydrolases-like"/>
    <property type="match status" value="1"/>
</dbReference>
<reference evidence="3" key="1">
    <citation type="submission" date="2016-10" db="EMBL/GenBank/DDBJ databases">
        <authorList>
            <person name="Varghese N."/>
            <person name="Submissions S."/>
        </authorList>
    </citation>
    <scope>NUCLEOTIDE SEQUENCE [LARGE SCALE GENOMIC DNA]</scope>
    <source>
        <strain evidence="3">DSM 22619</strain>
    </source>
</reference>
<evidence type="ECO:0000256" key="1">
    <source>
        <dbReference type="PIRSR" id="PIRSR006661-1"/>
    </source>
</evidence>
<dbReference type="GO" id="GO:0016783">
    <property type="term" value="F:sulfurtransferase activity"/>
    <property type="evidence" value="ECO:0007669"/>
    <property type="project" value="InterPro"/>
</dbReference>
<dbReference type="PANTHER" id="PTHR43169:SF2">
    <property type="entry name" value="NAD_GMP SYNTHASE DOMAIN-CONTAINING PROTEIN"/>
    <property type="match status" value="1"/>
</dbReference>
<dbReference type="Gene3D" id="3.40.50.620">
    <property type="entry name" value="HUPs"/>
    <property type="match status" value="1"/>
</dbReference>
<dbReference type="InterPro" id="IPR014729">
    <property type="entry name" value="Rossmann-like_a/b/a_fold"/>
</dbReference>
<sequence>MDPEQPTAQQQDLARKLEDLRAYLRELGSVAVAYSGGVDSTLLATVAHDVLGDHMLALTARIRGMGQSDFLEAQKLCQTRGIPHAAVDFDELKVPGFADNHPDRCYTCKHALFSELKLVAAAHDLRFVADGSNEDDLGDYRPGLRALGGLGIKSPLRHAHLTKAEIRELSRQTGLPTWDKPSAACLSSRFAYGEKIDAQKLERTAKAEAFLHSLGFGQLRVRVHGADGQLARIEVPAADIARLCADPVRTQVATRLRELGFLYVSCDLAGFRSGSMNEALGAPDAKTPRA</sequence>
<dbReference type="AlphaFoldDB" id="A0A1G6HSY1"/>
<evidence type="ECO:0000313" key="3">
    <source>
        <dbReference type="Proteomes" id="UP000198528"/>
    </source>
</evidence>
<dbReference type="InterPro" id="IPR005232">
    <property type="entry name" value="LarE"/>
</dbReference>
<dbReference type="STRING" id="604330.SAMN04489857_0562"/>
<feature type="active site" description="Nucleophile and sulfur donor" evidence="1">
    <location>
        <position position="185"/>
    </location>
</feature>
<dbReference type="NCBIfam" id="TIGR00268">
    <property type="entry name" value="ATP-dependent sacrificial sulfur transferase LarE"/>
    <property type="match status" value="1"/>
</dbReference>
<name>A0A1G6HSY1_9ACTN</name>
<dbReference type="EMBL" id="FMZL01000001">
    <property type="protein sequence ID" value="SDB96596.1"/>
    <property type="molecule type" value="Genomic_DNA"/>
</dbReference>
<organism evidence="2 3">
    <name type="scientific">Parafannyhessea umbonata</name>
    <dbReference type="NCBI Taxonomy" id="604330"/>
    <lineage>
        <taxon>Bacteria</taxon>
        <taxon>Bacillati</taxon>
        <taxon>Actinomycetota</taxon>
        <taxon>Coriobacteriia</taxon>
        <taxon>Coriobacteriales</taxon>
        <taxon>Atopobiaceae</taxon>
        <taxon>Parafannyhessea</taxon>
    </lineage>
</organism>
<dbReference type="CDD" id="cd01990">
    <property type="entry name" value="LarE-like"/>
    <property type="match status" value="1"/>
</dbReference>
<dbReference type="PANTHER" id="PTHR43169">
    <property type="entry name" value="EXSB FAMILY PROTEIN"/>
    <property type="match status" value="1"/>
</dbReference>
<dbReference type="Proteomes" id="UP000198528">
    <property type="component" value="Unassembled WGS sequence"/>
</dbReference>
<proteinExistence type="predicted"/>
<protein>
    <recommendedName>
        <fullName evidence="4">ATP-dependent sacrificial sulfur transferase LarE</fullName>
    </recommendedName>
</protein>
<evidence type="ECO:0008006" key="4">
    <source>
        <dbReference type="Google" id="ProtNLM"/>
    </source>
</evidence>
<accession>A0A1G6HSY1</accession>
<gene>
    <name evidence="2" type="ORF">SAMN04487824_10181</name>
</gene>
<dbReference type="InterPro" id="IPR052188">
    <property type="entry name" value="Ni-pincer_cofactor_biosynth"/>
</dbReference>
<dbReference type="PIRSF" id="PIRSF006661">
    <property type="entry name" value="PP-lp_UCP006661"/>
    <property type="match status" value="1"/>
</dbReference>
<keyword evidence="3" id="KW-1185">Reference proteome</keyword>
<evidence type="ECO:0000313" key="2">
    <source>
        <dbReference type="EMBL" id="SDB96596.1"/>
    </source>
</evidence>
<dbReference type="RefSeq" id="WP_090844221.1">
    <property type="nucleotide sequence ID" value="NZ_FMZL01000001.1"/>
</dbReference>